<evidence type="ECO:0000256" key="1">
    <source>
        <dbReference type="SAM" id="MobiDB-lite"/>
    </source>
</evidence>
<dbReference type="EnsemblPlants" id="evm.model.01.2415">
    <property type="protein sequence ID" value="cds.evm.model.01.2415"/>
    <property type="gene ID" value="evm.TU.01.2415"/>
</dbReference>
<feature type="compositionally biased region" description="Polar residues" evidence="1">
    <location>
        <begin position="1"/>
        <end position="13"/>
    </location>
</feature>
<dbReference type="EMBL" id="UZAU01000073">
    <property type="status" value="NOT_ANNOTATED_CDS"/>
    <property type="molecule type" value="Genomic_DNA"/>
</dbReference>
<evidence type="ECO:0000313" key="2">
    <source>
        <dbReference type="EnsemblPlants" id="cds.evm.model.01.2415"/>
    </source>
</evidence>
<name>A0A803NL32_CANSA</name>
<protein>
    <submittedName>
        <fullName evidence="2">Uncharacterized protein</fullName>
    </submittedName>
</protein>
<feature type="compositionally biased region" description="Low complexity" evidence="1">
    <location>
        <begin position="158"/>
        <end position="174"/>
    </location>
</feature>
<dbReference type="AlphaFoldDB" id="A0A803NL32"/>
<dbReference type="Proteomes" id="UP000596661">
    <property type="component" value="Chromosome 1"/>
</dbReference>
<reference evidence="2" key="2">
    <citation type="submission" date="2021-03" db="UniProtKB">
        <authorList>
            <consortium name="EnsemblPlants"/>
        </authorList>
    </citation>
    <scope>IDENTIFICATION</scope>
</reference>
<accession>A0A803NL32</accession>
<keyword evidence="3" id="KW-1185">Reference proteome</keyword>
<dbReference type="Gramene" id="evm.model.01.2415">
    <property type="protein sequence ID" value="cds.evm.model.01.2415"/>
    <property type="gene ID" value="evm.TU.01.2415"/>
</dbReference>
<evidence type="ECO:0000313" key="3">
    <source>
        <dbReference type="Proteomes" id="UP000596661"/>
    </source>
</evidence>
<sequence length="213" mass="23213">MVVTRRGNQSNTVDPMVTDPNVQTPGNARDPPGTALRQVNTQPPTTGHRVTFPLAGFTLGVQETGNTSTTAEHTTPGTRIPSTSNTQRFTTEATKVKGLTEEGRLATILGEFLDRVDGFIKLKEAVRRVDIVRQKKTQQHTNAANTSIELDQNSQNHNSSNKGGKRSNNGNRQGNGKKGMLGDNSEQHPRENASKFTAFTILIEDIETIYATT</sequence>
<feature type="region of interest" description="Disordered" evidence="1">
    <location>
        <begin position="135"/>
        <end position="193"/>
    </location>
</feature>
<organism evidence="2 3">
    <name type="scientific">Cannabis sativa</name>
    <name type="common">Hemp</name>
    <name type="synonym">Marijuana</name>
    <dbReference type="NCBI Taxonomy" id="3483"/>
    <lineage>
        <taxon>Eukaryota</taxon>
        <taxon>Viridiplantae</taxon>
        <taxon>Streptophyta</taxon>
        <taxon>Embryophyta</taxon>
        <taxon>Tracheophyta</taxon>
        <taxon>Spermatophyta</taxon>
        <taxon>Magnoliopsida</taxon>
        <taxon>eudicotyledons</taxon>
        <taxon>Gunneridae</taxon>
        <taxon>Pentapetalae</taxon>
        <taxon>rosids</taxon>
        <taxon>fabids</taxon>
        <taxon>Rosales</taxon>
        <taxon>Cannabaceae</taxon>
        <taxon>Cannabis</taxon>
    </lineage>
</organism>
<proteinExistence type="predicted"/>
<feature type="compositionally biased region" description="Polar residues" evidence="1">
    <location>
        <begin position="139"/>
        <end position="157"/>
    </location>
</feature>
<reference evidence="2" key="1">
    <citation type="submission" date="2018-11" db="EMBL/GenBank/DDBJ databases">
        <authorList>
            <person name="Grassa J C."/>
        </authorList>
    </citation>
    <scope>NUCLEOTIDE SEQUENCE [LARGE SCALE GENOMIC DNA]</scope>
</reference>
<feature type="region of interest" description="Disordered" evidence="1">
    <location>
        <begin position="1"/>
        <end position="33"/>
    </location>
</feature>